<keyword evidence="3" id="KW-1185">Reference proteome</keyword>
<reference evidence="2" key="1">
    <citation type="submission" date="2021-10" db="EMBL/GenBank/DDBJ databases">
        <title>The diversity and Nitrogen Metabolism of Culturable Nitrate-Utilizing Bacteria Within the Oxygen Minimum Zone of the Changjiang (Yangtze River)Estuary.</title>
        <authorList>
            <person name="Zhang D."/>
            <person name="Zheng J."/>
            <person name="Liu S."/>
            <person name="He W."/>
        </authorList>
    </citation>
    <scope>NUCLEOTIDE SEQUENCE</scope>
    <source>
        <strain evidence="2">FXH-223</strain>
    </source>
</reference>
<evidence type="ECO:0000313" key="2">
    <source>
        <dbReference type="EMBL" id="MCC4309532.1"/>
    </source>
</evidence>
<name>A0A9Q3UQB8_9GAMM</name>
<dbReference type="AlphaFoldDB" id="A0A9Q3UQB8"/>
<evidence type="ECO:0000256" key="1">
    <source>
        <dbReference type="SAM" id="MobiDB-lite"/>
    </source>
</evidence>
<sequence length="68" mass="7881">MYAIEFETVIRNGIMVVPEQYARLKNTRARVVILIENSESDQEVRALSNHSAGTIEEWTDPEEDEVWT</sequence>
<gene>
    <name evidence="2" type="ORF">LL252_13230</name>
</gene>
<evidence type="ECO:0000313" key="3">
    <source>
        <dbReference type="Proteomes" id="UP001108027"/>
    </source>
</evidence>
<organism evidence="2 3">
    <name type="scientific">Alloalcanivorax marinus</name>
    <dbReference type="NCBI Taxonomy" id="1177169"/>
    <lineage>
        <taxon>Bacteria</taxon>
        <taxon>Pseudomonadati</taxon>
        <taxon>Pseudomonadota</taxon>
        <taxon>Gammaproteobacteria</taxon>
        <taxon>Oceanospirillales</taxon>
        <taxon>Alcanivoracaceae</taxon>
        <taxon>Alloalcanivorax</taxon>
    </lineage>
</organism>
<dbReference type="RefSeq" id="WP_228234354.1">
    <property type="nucleotide sequence ID" value="NZ_ARXL01000275.1"/>
</dbReference>
<accession>A0A9Q3UQB8</accession>
<protein>
    <submittedName>
        <fullName evidence="2">Uncharacterized protein</fullName>
    </submittedName>
</protein>
<comment type="caution">
    <text evidence="2">The sequence shown here is derived from an EMBL/GenBank/DDBJ whole genome shotgun (WGS) entry which is preliminary data.</text>
</comment>
<proteinExistence type="predicted"/>
<dbReference type="Proteomes" id="UP001108027">
    <property type="component" value="Unassembled WGS sequence"/>
</dbReference>
<dbReference type="EMBL" id="JAJGNA010000017">
    <property type="protein sequence ID" value="MCC4309532.1"/>
    <property type="molecule type" value="Genomic_DNA"/>
</dbReference>
<feature type="compositionally biased region" description="Acidic residues" evidence="1">
    <location>
        <begin position="57"/>
        <end position="68"/>
    </location>
</feature>
<feature type="region of interest" description="Disordered" evidence="1">
    <location>
        <begin position="45"/>
        <end position="68"/>
    </location>
</feature>